<feature type="compositionally biased region" description="Polar residues" evidence="1">
    <location>
        <begin position="176"/>
        <end position="188"/>
    </location>
</feature>
<gene>
    <name evidence="3" type="ORF">GCM10020367_69620</name>
</gene>
<reference evidence="4" key="1">
    <citation type="journal article" date="2019" name="Int. J. Syst. Evol. Microbiol.">
        <title>The Global Catalogue of Microorganisms (GCM) 10K type strain sequencing project: providing services to taxonomists for standard genome sequencing and annotation.</title>
        <authorList>
            <consortium name="The Broad Institute Genomics Platform"/>
            <consortium name="The Broad Institute Genome Sequencing Center for Infectious Disease"/>
            <person name="Wu L."/>
            <person name="Ma J."/>
        </authorList>
    </citation>
    <scope>NUCLEOTIDE SEQUENCE [LARGE SCALE GENOMIC DNA]</scope>
    <source>
        <strain evidence="4">JCM 9651</strain>
    </source>
</reference>
<dbReference type="SUPFAM" id="SSF49695">
    <property type="entry name" value="gamma-Crystallin-like"/>
    <property type="match status" value="1"/>
</dbReference>
<name>A0ABP6SPC9_9ACTN</name>
<dbReference type="Pfam" id="PF03995">
    <property type="entry name" value="Inhibitor_I36"/>
    <property type="match status" value="1"/>
</dbReference>
<evidence type="ECO:0000313" key="4">
    <source>
        <dbReference type="Proteomes" id="UP001499990"/>
    </source>
</evidence>
<feature type="chain" id="PRO_5045275914" description="Peptidase inhibitor family I36" evidence="2">
    <location>
        <begin position="23"/>
        <end position="197"/>
    </location>
</feature>
<sequence>MRTRTKISVTLAASAMATLGLAGPTSASTELESTIAAQAQKAGLNKSELAELQRQVDKQMATTPGGKQIGVNQIAWRGGKAVMTFPLPGEKKARAVDEPFSAMGSPNCSYKWTCLYEHSNFDGRRLTWSDCGGILDLSDWGFSDQTTSWHNNQTSGTKTRVYNWTGAWTLLWTSTAPSSSSNVGSTNNDKADGIDVC</sequence>
<evidence type="ECO:0000256" key="1">
    <source>
        <dbReference type="SAM" id="MobiDB-lite"/>
    </source>
</evidence>
<feature type="signal peptide" evidence="2">
    <location>
        <begin position="1"/>
        <end position="22"/>
    </location>
</feature>
<protein>
    <recommendedName>
        <fullName evidence="5">Peptidase inhibitor family I36</fullName>
    </recommendedName>
</protein>
<dbReference type="RefSeq" id="WP_345045367.1">
    <property type="nucleotide sequence ID" value="NZ_BAAAYL010000002.1"/>
</dbReference>
<keyword evidence="2" id="KW-0732">Signal</keyword>
<evidence type="ECO:0000256" key="2">
    <source>
        <dbReference type="SAM" id="SignalP"/>
    </source>
</evidence>
<feature type="region of interest" description="Disordered" evidence="1">
    <location>
        <begin position="176"/>
        <end position="197"/>
    </location>
</feature>
<comment type="caution">
    <text evidence="3">The sequence shown here is derived from an EMBL/GenBank/DDBJ whole genome shotgun (WGS) entry which is preliminary data.</text>
</comment>
<organism evidence="3 4">
    <name type="scientific">Streptomyces sannanensis</name>
    <dbReference type="NCBI Taxonomy" id="285536"/>
    <lineage>
        <taxon>Bacteria</taxon>
        <taxon>Bacillati</taxon>
        <taxon>Actinomycetota</taxon>
        <taxon>Actinomycetes</taxon>
        <taxon>Kitasatosporales</taxon>
        <taxon>Streptomycetaceae</taxon>
        <taxon>Streptomyces</taxon>
    </lineage>
</organism>
<dbReference type="EMBL" id="BAAAYL010000002">
    <property type="protein sequence ID" value="GAA3380818.1"/>
    <property type="molecule type" value="Genomic_DNA"/>
</dbReference>
<proteinExistence type="predicted"/>
<evidence type="ECO:0008006" key="5">
    <source>
        <dbReference type="Google" id="ProtNLM"/>
    </source>
</evidence>
<evidence type="ECO:0000313" key="3">
    <source>
        <dbReference type="EMBL" id="GAA3380818.1"/>
    </source>
</evidence>
<dbReference type="Proteomes" id="UP001499990">
    <property type="component" value="Unassembled WGS sequence"/>
</dbReference>
<keyword evidence="4" id="KW-1185">Reference proteome</keyword>
<dbReference type="Gene3D" id="2.60.20.10">
    <property type="entry name" value="Crystallins"/>
    <property type="match status" value="1"/>
</dbReference>
<dbReference type="InterPro" id="IPR011024">
    <property type="entry name" value="G_crystallin-like"/>
</dbReference>
<accession>A0ABP6SPC9</accession>